<sequence length="292" mass="35097">MKNKYIDKPFYDLTVEEIREMRRSQGKSIPIEDFLKHYEITAVEYCDTIRDLDGIAIARDERKAFSKQKDEENKFKPKDDYTFRVENLPNIFVAAMYQVDFEVVNGRRLYDLEELERAREDIRKKVDNYERLIRETTDKTAYSKLKGIDLKAMRIYRGKNTMSFSKMSRMRVSEIKYYESLNEKIPKYVETIYREHLNIKKRHIIQLREIMEGKSDKVVEDREIPKLVKLRVYQRDKGKCTECEKKEELHFHHIKYFSEGGQHEVNNLKLLCRGCHAEVHKGEKVYNMLKGR</sequence>
<dbReference type="InterPro" id="IPR002711">
    <property type="entry name" value="HNH"/>
</dbReference>
<dbReference type="EMBL" id="JBDIML010000001">
    <property type="protein sequence ID" value="MEN2765763.1"/>
    <property type="molecule type" value="Genomic_DNA"/>
</dbReference>
<keyword evidence="1" id="KW-0175">Coiled coil</keyword>
<organism evidence="3 4">
    <name type="scientific">Ornithinibacillus xuwenensis</name>
    <dbReference type="NCBI Taxonomy" id="3144668"/>
    <lineage>
        <taxon>Bacteria</taxon>
        <taxon>Bacillati</taxon>
        <taxon>Bacillota</taxon>
        <taxon>Bacilli</taxon>
        <taxon>Bacillales</taxon>
        <taxon>Bacillaceae</taxon>
        <taxon>Ornithinibacillus</taxon>
    </lineage>
</organism>
<evidence type="ECO:0000259" key="2">
    <source>
        <dbReference type="SMART" id="SM00507"/>
    </source>
</evidence>
<proteinExistence type="predicted"/>
<dbReference type="RefSeq" id="WP_345823237.1">
    <property type="nucleotide sequence ID" value="NZ_JBDIML010000001.1"/>
</dbReference>
<gene>
    <name evidence="3" type="ORF">ABC228_01060</name>
</gene>
<dbReference type="SMART" id="SM00507">
    <property type="entry name" value="HNHc"/>
    <property type="match status" value="1"/>
</dbReference>
<reference evidence="3 4" key="1">
    <citation type="submission" date="2024-05" db="EMBL/GenBank/DDBJ databases">
        <authorList>
            <person name="Haq I."/>
            <person name="Ullah Z."/>
            <person name="Ahmad R."/>
            <person name="Li M."/>
            <person name="Tong Y."/>
        </authorList>
    </citation>
    <scope>NUCLEOTIDE SEQUENCE [LARGE SCALE GENOMIC DNA]</scope>
    <source>
        <strain evidence="3 4">16A2E</strain>
    </source>
</reference>
<dbReference type="Pfam" id="PF01844">
    <property type="entry name" value="HNH"/>
    <property type="match status" value="1"/>
</dbReference>
<evidence type="ECO:0000256" key="1">
    <source>
        <dbReference type="SAM" id="Coils"/>
    </source>
</evidence>
<keyword evidence="3" id="KW-0255">Endonuclease</keyword>
<dbReference type="GO" id="GO:0016787">
    <property type="term" value="F:hydrolase activity"/>
    <property type="evidence" value="ECO:0007669"/>
    <property type="project" value="UniProtKB-KW"/>
</dbReference>
<dbReference type="Gene3D" id="1.10.30.50">
    <property type="match status" value="1"/>
</dbReference>
<feature type="domain" description="HNH nuclease" evidence="2">
    <location>
        <begin position="227"/>
        <end position="277"/>
    </location>
</feature>
<accession>A0ABU9XBZ0</accession>
<protein>
    <submittedName>
        <fullName evidence="3">HNH endonuclease signature motif containing protein</fullName>
        <ecNumber evidence="3">3.1.-.-</ecNumber>
    </submittedName>
</protein>
<keyword evidence="3" id="KW-0540">Nuclease</keyword>
<dbReference type="InterPro" id="IPR003615">
    <property type="entry name" value="HNH_nuc"/>
</dbReference>
<name>A0ABU9XBZ0_9BACI</name>
<evidence type="ECO:0000313" key="4">
    <source>
        <dbReference type="Proteomes" id="UP001444625"/>
    </source>
</evidence>
<dbReference type="GO" id="GO:0004519">
    <property type="term" value="F:endonuclease activity"/>
    <property type="evidence" value="ECO:0007669"/>
    <property type="project" value="UniProtKB-KW"/>
</dbReference>
<evidence type="ECO:0000313" key="3">
    <source>
        <dbReference type="EMBL" id="MEN2765763.1"/>
    </source>
</evidence>
<keyword evidence="4" id="KW-1185">Reference proteome</keyword>
<feature type="coiled-coil region" evidence="1">
    <location>
        <begin position="112"/>
        <end position="139"/>
    </location>
</feature>
<dbReference type="Proteomes" id="UP001444625">
    <property type="component" value="Unassembled WGS sequence"/>
</dbReference>
<comment type="caution">
    <text evidence="3">The sequence shown here is derived from an EMBL/GenBank/DDBJ whole genome shotgun (WGS) entry which is preliminary data.</text>
</comment>
<dbReference type="EC" id="3.1.-.-" evidence="3"/>
<dbReference type="CDD" id="cd00085">
    <property type="entry name" value="HNHc"/>
    <property type="match status" value="1"/>
</dbReference>
<keyword evidence="3" id="KW-0378">Hydrolase</keyword>